<keyword evidence="6" id="KW-0963">Cytoplasm</keyword>
<dbReference type="GO" id="GO:0005634">
    <property type="term" value="C:nucleus"/>
    <property type="evidence" value="ECO:0007669"/>
    <property type="project" value="UniProtKB-SubCell"/>
</dbReference>
<dbReference type="GO" id="GO:0005739">
    <property type="term" value="C:mitochondrion"/>
    <property type="evidence" value="ECO:0007669"/>
    <property type="project" value="UniProtKB-SubCell"/>
</dbReference>
<evidence type="ECO:0000256" key="8">
    <source>
        <dbReference type="ARBA" id="ARBA00022859"/>
    </source>
</evidence>
<evidence type="ECO:0000259" key="13">
    <source>
        <dbReference type="SMART" id="SM01284"/>
    </source>
</evidence>
<evidence type="ECO:0000313" key="14">
    <source>
        <dbReference type="EMBL" id="KAJ8959107.1"/>
    </source>
</evidence>
<dbReference type="SMART" id="SM01284">
    <property type="entry name" value="ECSIT_Cterm"/>
    <property type="match status" value="1"/>
</dbReference>
<dbReference type="InterPro" id="IPR010418">
    <property type="entry name" value="ECSIT"/>
</dbReference>
<sequence>MFCKRLLRLVSTIHKPNNSSCYSTNFVKRLHTSATNFEEEAKNGDKQIAPKDAFQQIENKNRNTYIEMVKIFVHRDEKYRRGHVEFIYSALKNMEEFGGEQGSRGLQSPYRRSSKREIHPHKHVPSGIHALPQAAAVYNRPSGTDGGQRCHAGLRDGRFAAQHLRQQGLPFAEVLADDVLDAKVQKPLAVACTRPLPHDIFDLAKYAIERISSVDVNSVVTVYQSSDIKDSIDDTWIVSAQSKTQRRLMQEHNVKEPVYVEGNGNPINYFILRGKPKPIVDEDVDLDDVSKIKVPLFSIKPPVVKHLKVVPSVHEQEDGVIYSVCATGTSSKDSLLSWIRHLEKDGLENLGKVQIVFTLRSGTKEIVNAEDNQSDQHKKIEEN</sequence>
<dbReference type="InterPro" id="IPR029342">
    <property type="entry name" value="ECIST_C"/>
</dbReference>
<dbReference type="PANTHER" id="PTHR13113:SF1">
    <property type="entry name" value="EVOLUTIONARILY CONSERVED SIGNALING INTERMEDIATE IN TOLL PATHWAY, MITOCHONDRIAL"/>
    <property type="match status" value="1"/>
</dbReference>
<dbReference type="GO" id="GO:0045087">
    <property type="term" value="P:innate immune response"/>
    <property type="evidence" value="ECO:0007669"/>
    <property type="project" value="UniProtKB-KW"/>
</dbReference>
<dbReference type="InterPro" id="IPR046448">
    <property type="entry name" value="ECSIT_N"/>
</dbReference>
<evidence type="ECO:0000256" key="3">
    <source>
        <dbReference type="ARBA" id="ARBA00004496"/>
    </source>
</evidence>
<evidence type="ECO:0000256" key="9">
    <source>
        <dbReference type="ARBA" id="ARBA00022946"/>
    </source>
</evidence>
<evidence type="ECO:0000256" key="5">
    <source>
        <dbReference type="ARBA" id="ARBA00019998"/>
    </source>
</evidence>
<accession>A0AAV8Z783</accession>
<keyword evidence="7" id="KW-0399">Innate immunity</keyword>
<dbReference type="GO" id="GO:0007178">
    <property type="term" value="P:cell surface receptor protein serine/threonine kinase signaling pathway"/>
    <property type="evidence" value="ECO:0007669"/>
    <property type="project" value="TreeGrafter"/>
</dbReference>
<keyword evidence="11" id="KW-0539">Nucleus</keyword>
<evidence type="ECO:0000256" key="7">
    <source>
        <dbReference type="ARBA" id="ARBA00022588"/>
    </source>
</evidence>
<dbReference type="PANTHER" id="PTHR13113">
    <property type="entry name" value="ECSIT EVOLUTIONARILY CONSERVED SIGNALING INTERMEDIATE IN TOLL PATHWAYS"/>
    <property type="match status" value="1"/>
</dbReference>
<reference evidence="14" key="1">
    <citation type="journal article" date="2023" name="Insect Mol. Biol.">
        <title>Genome sequencing provides insights into the evolution of gene families encoding plant cell wall-degrading enzymes in longhorned beetles.</title>
        <authorList>
            <person name="Shin N.R."/>
            <person name="Okamura Y."/>
            <person name="Kirsch R."/>
            <person name="Pauchet Y."/>
        </authorList>
    </citation>
    <scope>NUCLEOTIDE SEQUENCE</scope>
    <source>
        <strain evidence="14">AMC_N1</strain>
    </source>
</reference>
<comment type="subcellular location">
    <subcellularLocation>
        <location evidence="3">Cytoplasm</location>
    </subcellularLocation>
    <subcellularLocation>
        <location evidence="2">Mitochondrion</location>
    </subcellularLocation>
    <subcellularLocation>
        <location evidence="1">Nucleus</location>
    </subcellularLocation>
</comment>
<keyword evidence="15" id="KW-1185">Reference proteome</keyword>
<protein>
    <recommendedName>
        <fullName evidence="5">Evolutionarily conserved signaling intermediate in Toll pathway, mitochondrial</fullName>
    </recommendedName>
</protein>
<keyword evidence="10" id="KW-0496">Mitochondrion</keyword>
<keyword evidence="9" id="KW-0809">Transit peptide</keyword>
<proteinExistence type="inferred from homology"/>
<feature type="compositionally biased region" description="Basic residues" evidence="12">
    <location>
        <begin position="112"/>
        <end position="124"/>
    </location>
</feature>
<comment type="caution">
    <text evidence="14">The sequence shown here is derived from an EMBL/GenBank/DDBJ whole genome shotgun (WGS) entry which is preliminary data.</text>
</comment>
<dbReference type="Pfam" id="PF14784">
    <property type="entry name" value="ECSIT_C"/>
    <property type="match status" value="1"/>
</dbReference>
<keyword evidence="8" id="KW-0391">Immunity</keyword>
<evidence type="ECO:0000256" key="1">
    <source>
        <dbReference type="ARBA" id="ARBA00004123"/>
    </source>
</evidence>
<evidence type="ECO:0000256" key="10">
    <source>
        <dbReference type="ARBA" id="ARBA00023128"/>
    </source>
</evidence>
<evidence type="ECO:0000256" key="4">
    <source>
        <dbReference type="ARBA" id="ARBA00007674"/>
    </source>
</evidence>
<comment type="similarity">
    <text evidence="4">Belongs to the ECSIT family.</text>
</comment>
<evidence type="ECO:0000256" key="6">
    <source>
        <dbReference type="ARBA" id="ARBA00022490"/>
    </source>
</evidence>
<evidence type="ECO:0000313" key="15">
    <source>
        <dbReference type="Proteomes" id="UP001162162"/>
    </source>
</evidence>
<evidence type="ECO:0000256" key="2">
    <source>
        <dbReference type="ARBA" id="ARBA00004173"/>
    </source>
</evidence>
<feature type="region of interest" description="Disordered" evidence="12">
    <location>
        <begin position="98"/>
        <end position="126"/>
    </location>
</feature>
<dbReference type="Pfam" id="PF06239">
    <property type="entry name" value="ECSIT_N"/>
    <property type="match status" value="1"/>
</dbReference>
<dbReference type="AlphaFoldDB" id="A0AAV8Z783"/>
<organism evidence="14 15">
    <name type="scientific">Aromia moschata</name>
    <dbReference type="NCBI Taxonomy" id="1265417"/>
    <lineage>
        <taxon>Eukaryota</taxon>
        <taxon>Metazoa</taxon>
        <taxon>Ecdysozoa</taxon>
        <taxon>Arthropoda</taxon>
        <taxon>Hexapoda</taxon>
        <taxon>Insecta</taxon>
        <taxon>Pterygota</taxon>
        <taxon>Neoptera</taxon>
        <taxon>Endopterygota</taxon>
        <taxon>Coleoptera</taxon>
        <taxon>Polyphaga</taxon>
        <taxon>Cucujiformia</taxon>
        <taxon>Chrysomeloidea</taxon>
        <taxon>Cerambycidae</taxon>
        <taxon>Cerambycinae</taxon>
        <taxon>Callichromatini</taxon>
        <taxon>Aromia</taxon>
    </lineage>
</organism>
<dbReference type="EMBL" id="JAPWTK010000014">
    <property type="protein sequence ID" value="KAJ8959107.1"/>
    <property type="molecule type" value="Genomic_DNA"/>
</dbReference>
<feature type="domain" description="ECSIT C-terminal" evidence="13">
    <location>
        <begin position="242"/>
        <end position="360"/>
    </location>
</feature>
<evidence type="ECO:0000256" key="11">
    <source>
        <dbReference type="ARBA" id="ARBA00023242"/>
    </source>
</evidence>
<name>A0AAV8Z783_9CUCU</name>
<evidence type="ECO:0000256" key="12">
    <source>
        <dbReference type="SAM" id="MobiDB-lite"/>
    </source>
</evidence>
<dbReference type="Proteomes" id="UP001162162">
    <property type="component" value="Unassembled WGS sequence"/>
</dbReference>
<gene>
    <name evidence="14" type="ORF">NQ318_022364</name>
</gene>